<evidence type="ECO:0000313" key="1">
    <source>
        <dbReference type="EMBL" id="KAG7351715.1"/>
    </source>
</evidence>
<comment type="caution">
    <text evidence="1">The sequence shown here is derived from an EMBL/GenBank/DDBJ whole genome shotgun (WGS) entry which is preliminary data.</text>
</comment>
<evidence type="ECO:0000313" key="2">
    <source>
        <dbReference type="Proteomes" id="UP000693970"/>
    </source>
</evidence>
<dbReference type="AlphaFoldDB" id="A0A9K3PLB8"/>
<proteinExistence type="predicted"/>
<reference evidence="1" key="2">
    <citation type="submission" date="2021-04" db="EMBL/GenBank/DDBJ databases">
        <authorList>
            <person name="Podell S."/>
        </authorList>
    </citation>
    <scope>NUCLEOTIDE SEQUENCE</scope>
    <source>
        <strain evidence="1">Hildebrandi</strain>
    </source>
</reference>
<gene>
    <name evidence="1" type="ORF">IV203_007763</name>
</gene>
<keyword evidence="2" id="KW-1185">Reference proteome</keyword>
<dbReference type="EMBL" id="JAGRRH010000017">
    <property type="protein sequence ID" value="KAG7351715.1"/>
    <property type="molecule type" value="Genomic_DNA"/>
</dbReference>
<reference evidence="1" key="1">
    <citation type="journal article" date="2021" name="Sci. Rep.">
        <title>Diploid genomic architecture of Nitzschia inconspicua, an elite biomass production diatom.</title>
        <authorList>
            <person name="Oliver A."/>
            <person name="Podell S."/>
            <person name="Pinowska A."/>
            <person name="Traller J.C."/>
            <person name="Smith S.R."/>
            <person name="McClure R."/>
            <person name="Beliaev A."/>
            <person name="Bohutskyi P."/>
            <person name="Hill E.A."/>
            <person name="Rabines A."/>
            <person name="Zheng H."/>
            <person name="Allen L.Z."/>
            <person name="Kuo A."/>
            <person name="Grigoriev I.V."/>
            <person name="Allen A.E."/>
            <person name="Hazlebeck D."/>
            <person name="Allen E.E."/>
        </authorList>
    </citation>
    <scope>NUCLEOTIDE SEQUENCE</scope>
    <source>
        <strain evidence="1">Hildebrandi</strain>
    </source>
</reference>
<accession>A0A9K3PLB8</accession>
<organism evidence="1 2">
    <name type="scientific">Nitzschia inconspicua</name>
    <dbReference type="NCBI Taxonomy" id="303405"/>
    <lineage>
        <taxon>Eukaryota</taxon>
        <taxon>Sar</taxon>
        <taxon>Stramenopiles</taxon>
        <taxon>Ochrophyta</taxon>
        <taxon>Bacillariophyta</taxon>
        <taxon>Bacillariophyceae</taxon>
        <taxon>Bacillariophycidae</taxon>
        <taxon>Bacillariales</taxon>
        <taxon>Bacillariaceae</taxon>
        <taxon>Nitzschia</taxon>
    </lineage>
</organism>
<dbReference type="Proteomes" id="UP000693970">
    <property type="component" value="Unassembled WGS sequence"/>
</dbReference>
<sequence>MNTLENDLPGADFQFGVISLMDYPLFPHDSDDNCGHNPGIGWRNGARRILLNFGDNVPHDCNLNEGIPGKSDTWSTGKDPGRDELFNTDDDLDLHDVLRGLVENNTMMIHAYSTADYQEYWQAWTSKKGGAFFLTSATSLVEDVVNVVEDSNTLKEINDLHVGTAAIQKNCGLTPAQSMEHFQATKCVFDDHEVAYGLNVRAEITINCTVPPTPCDSATVRPSVIWPANHNMVQVGIEMAEPVAIAILAIEQNEPLDVDGDCKTSPDAQILPCGLALVRAEWSGLATAGRTYRIKFEASSSTDKCEGTITICVPHDRSIPCEDNDRAFIDSTTVLNRNLRSNNKKGGNV</sequence>
<name>A0A9K3PLB8_9STRA</name>
<protein>
    <submittedName>
        <fullName evidence="1">Uncharacterized protein</fullName>
    </submittedName>
</protein>